<dbReference type="GO" id="GO:0016832">
    <property type="term" value="F:aldehyde-lyase activity"/>
    <property type="evidence" value="ECO:0007669"/>
    <property type="project" value="TreeGrafter"/>
</dbReference>
<sequence>MEKRTYLRNALLAGKPGIGMWLTLPGSALAKTVATIPGFNWILIDAEHGQITDRDYFDLNNHITAEGVSPIIRIPADEPWLIKRALDSGAHGLMIPMCHNAEVAKKVVSSSKYAARGTRGCGSPFTQMIFGVPEAQYEATCNDNLLVIVQIESAEGVKNVESIAAVDGVDVLFVGPFDLAKSMDIEFGSKEHEAAIARTLKACKDNGKKAAIFCMTGAQSKKRLQQGFDMVSIATDTDSIIREFSRQLEDVKA</sequence>
<dbReference type="PANTHER" id="PTHR30502:SF0">
    <property type="entry name" value="PHOSPHOENOLPYRUVATE CARBOXYLASE FAMILY PROTEIN"/>
    <property type="match status" value="1"/>
</dbReference>
<dbReference type="InterPro" id="IPR040442">
    <property type="entry name" value="Pyrv_kinase-like_dom_sf"/>
</dbReference>
<dbReference type="PANTHER" id="PTHR30502">
    <property type="entry name" value="2-KETO-3-DEOXY-L-RHAMNONATE ALDOLASE"/>
    <property type="match status" value="1"/>
</dbReference>
<dbReference type="OrthoDB" id="1621678at2759"/>
<accession>A0A0D0V5S1</accession>
<evidence type="ECO:0000259" key="4">
    <source>
        <dbReference type="Pfam" id="PF03328"/>
    </source>
</evidence>
<feature type="domain" description="HpcH/HpaI aldolase/citrate lyase" evidence="4">
    <location>
        <begin position="18"/>
        <end position="241"/>
    </location>
</feature>
<evidence type="ECO:0000313" key="5">
    <source>
        <dbReference type="EMBL" id="KIR42721.1"/>
    </source>
</evidence>
<dbReference type="InterPro" id="IPR050251">
    <property type="entry name" value="HpcH-HpaI_aldolase"/>
</dbReference>
<dbReference type="SUPFAM" id="SSF51621">
    <property type="entry name" value="Phosphoenolpyruvate/pyruvate domain"/>
    <property type="match status" value="1"/>
</dbReference>
<keyword evidence="6" id="KW-1185">Reference proteome</keyword>
<keyword evidence="2" id="KW-0479">Metal-binding</keyword>
<dbReference type="Proteomes" id="UP000053392">
    <property type="component" value="Unassembled WGS sequence"/>
</dbReference>
<gene>
    <name evidence="5" type="ORF">I313_00924</name>
</gene>
<dbReference type="GO" id="GO:0046872">
    <property type="term" value="F:metal ion binding"/>
    <property type="evidence" value="ECO:0007669"/>
    <property type="project" value="UniProtKB-KW"/>
</dbReference>
<dbReference type="FunFam" id="3.20.20.60:FF:000029">
    <property type="entry name" value="Unplaced genomic scaffold supercont1.2, whole genome shotgun sequence"/>
    <property type="match status" value="1"/>
</dbReference>
<organism evidence="5 6">
    <name type="scientific">Cryptococcus deuterogattii Ram5</name>
    <dbReference type="NCBI Taxonomy" id="1296110"/>
    <lineage>
        <taxon>Eukaryota</taxon>
        <taxon>Fungi</taxon>
        <taxon>Dikarya</taxon>
        <taxon>Basidiomycota</taxon>
        <taxon>Agaricomycotina</taxon>
        <taxon>Tremellomycetes</taxon>
        <taxon>Tremellales</taxon>
        <taxon>Cryptococcaceae</taxon>
        <taxon>Cryptococcus</taxon>
        <taxon>Cryptococcus gattii species complex</taxon>
    </lineage>
</organism>
<name>A0A0D0V5S1_9TREE</name>
<dbReference type="EMBL" id="KN847897">
    <property type="protein sequence ID" value="KIR42721.1"/>
    <property type="molecule type" value="Genomic_DNA"/>
</dbReference>
<proteinExistence type="inferred from homology"/>
<protein>
    <submittedName>
        <fullName evidence="5">2,4-dihydroxyhept-2-ene-1,7-dioic acid aldolase</fullName>
    </submittedName>
</protein>
<comment type="similarity">
    <text evidence="1">Belongs to the HpcH/HpaI aldolase family.</text>
</comment>
<reference evidence="5 6" key="1">
    <citation type="submission" date="2015-01" db="EMBL/GenBank/DDBJ databases">
        <title>The Genome Sequence of Cryptococcus gattii Ram5.</title>
        <authorList>
            <consortium name="The Broad Institute Genomics Platform"/>
            <person name="Cuomo C."/>
            <person name="Litvintseva A."/>
            <person name="Chen Y."/>
            <person name="Heitman J."/>
            <person name="Sun S."/>
            <person name="Springer D."/>
            <person name="Dromer F."/>
            <person name="Young S."/>
            <person name="Zeng Q."/>
            <person name="Gargeya S."/>
            <person name="Abouelleil A."/>
            <person name="Alvarado L."/>
            <person name="Chapman S.B."/>
            <person name="Gainer-Dewar J."/>
            <person name="Goldberg J."/>
            <person name="Griggs A."/>
            <person name="Gujja S."/>
            <person name="Hansen M."/>
            <person name="Howarth C."/>
            <person name="Imamovic A."/>
            <person name="Larimer J."/>
            <person name="Murphy C."/>
            <person name="Naylor J."/>
            <person name="Pearson M."/>
            <person name="Priest M."/>
            <person name="Roberts A."/>
            <person name="Saif S."/>
            <person name="Shea T."/>
            <person name="Sykes S."/>
            <person name="Wortman J."/>
            <person name="Nusbaum C."/>
            <person name="Birren B."/>
        </authorList>
    </citation>
    <scope>NUCLEOTIDE SEQUENCE [LARGE SCALE GENOMIC DNA]</scope>
    <source>
        <strain evidence="5 6">Ram5</strain>
    </source>
</reference>
<dbReference type="InterPro" id="IPR015813">
    <property type="entry name" value="Pyrv/PenolPyrv_kinase-like_dom"/>
</dbReference>
<dbReference type="InterPro" id="IPR005000">
    <property type="entry name" value="Aldolase/citrate-lyase_domain"/>
</dbReference>
<dbReference type="AlphaFoldDB" id="A0A0D0V5S1"/>
<dbReference type="HOGENOM" id="CLU_059964_3_0_1"/>
<evidence type="ECO:0000256" key="2">
    <source>
        <dbReference type="ARBA" id="ARBA00022723"/>
    </source>
</evidence>
<dbReference type="Pfam" id="PF03328">
    <property type="entry name" value="HpcH_HpaI"/>
    <property type="match status" value="1"/>
</dbReference>
<evidence type="ECO:0000256" key="1">
    <source>
        <dbReference type="ARBA" id="ARBA00005568"/>
    </source>
</evidence>
<dbReference type="Gene3D" id="3.20.20.60">
    <property type="entry name" value="Phosphoenolpyruvate-binding domains"/>
    <property type="match status" value="1"/>
</dbReference>
<dbReference type="GO" id="GO:0005737">
    <property type="term" value="C:cytoplasm"/>
    <property type="evidence" value="ECO:0007669"/>
    <property type="project" value="TreeGrafter"/>
</dbReference>
<evidence type="ECO:0000313" key="6">
    <source>
        <dbReference type="Proteomes" id="UP000053392"/>
    </source>
</evidence>
<keyword evidence="3" id="KW-0456">Lyase</keyword>
<evidence type="ECO:0000256" key="3">
    <source>
        <dbReference type="ARBA" id="ARBA00023239"/>
    </source>
</evidence>